<dbReference type="InterPro" id="IPR011251">
    <property type="entry name" value="Luciferase-like_dom"/>
</dbReference>
<dbReference type="CDD" id="cd01097">
    <property type="entry name" value="Tetrahydromethanopterin_reductase"/>
    <property type="match status" value="1"/>
</dbReference>
<comment type="caution">
    <text evidence="3">The sequence shown here is derived from an EMBL/GenBank/DDBJ whole genome shotgun (WGS) entry which is preliminary data.</text>
</comment>
<dbReference type="AlphaFoldDB" id="A0A0M0BMX8"/>
<evidence type="ECO:0000313" key="4">
    <source>
        <dbReference type="Proteomes" id="UP000037210"/>
    </source>
</evidence>
<sequence>MNARFSISLNSEHGPTTDAVKLAVEAEKQGLECVWYCQDLFKRDAWVFLTAAASHTSRIGLGTGIVNPYTANPAELAMAAATLDEYSGGRVRLGISVGAVEFLGWVGIRARRPLAAMRESIDLIRRLMRGERAEHDGEAFGGWTRDAYMRFRPPRSVIPIYLGAQSRRMLELTGEVADGGLPLLFPPEYVEDVLRYVAAGARRSGRRLEDVDVVGCIWFSVSEDPEAAREALRDLVTFYGPHLAPEMIGKVGLAPGDFDAIRQAISERDYARARSLMTDEMAQLAVHGTPDECVERIERLVKKGLTHIRFGPPLGPDPGEAIRLIGEKIIPRFESDSATAER</sequence>
<dbReference type="Gene3D" id="3.20.20.30">
    <property type="entry name" value="Luciferase-like domain"/>
    <property type="match status" value="1"/>
</dbReference>
<evidence type="ECO:0000256" key="1">
    <source>
        <dbReference type="ARBA" id="ARBA00023002"/>
    </source>
</evidence>
<feature type="domain" description="Luciferase-like" evidence="2">
    <location>
        <begin position="14"/>
        <end position="307"/>
    </location>
</feature>
<dbReference type="SUPFAM" id="SSF51679">
    <property type="entry name" value="Bacterial luciferase-like"/>
    <property type="match status" value="1"/>
</dbReference>
<dbReference type="PANTHER" id="PTHR43244:SF1">
    <property type="entry name" value="5,10-METHYLENETETRAHYDROMETHANOPTERIN REDUCTASE"/>
    <property type="match status" value="1"/>
</dbReference>
<dbReference type="InterPro" id="IPR050564">
    <property type="entry name" value="F420-G6PD/mer"/>
</dbReference>
<dbReference type="InterPro" id="IPR036661">
    <property type="entry name" value="Luciferase-like_sf"/>
</dbReference>
<organism evidence="3 4">
    <name type="scientific">miscellaneous Crenarchaeota group-15 archaeon DG-45</name>
    <dbReference type="NCBI Taxonomy" id="1685127"/>
    <lineage>
        <taxon>Archaea</taxon>
        <taxon>Candidatus Bathyarchaeota</taxon>
        <taxon>MCG-15</taxon>
    </lineage>
</organism>
<reference evidence="3 4" key="1">
    <citation type="submission" date="2015-06" db="EMBL/GenBank/DDBJ databases">
        <title>New insights into the roles of widespread benthic archaea in carbon and nitrogen cycling.</title>
        <authorList>
            <person name="Lazar C.S."/>
            <person name="Baker B.J."/>
            <person name="Seitz K.W."/>
            <person name="Hyde A.S."/>
            <person name="Dick G.J."/>
            <person name="Hinrichs K.-U."/>
            <person name="Teske A.P."/>
        </authorList>
    </citation>
    <scope>NUCLEOTIDE SEQUENCE [LARGE SCALE GENOMIC DNA]</scope>
    <source>
        <strain evidence="3">DG-45</strain>
    </source>
</reference>
<evidence type="ECO:0000259" key="2">
    <source>
        <dbReference type="Pfam" id="PF00296"/>
    </source>
</evidence>
<keyword evidence="1" id="KW-0560">Oxidoreductase</keyword>
<protein>
    <recommendedName>
        <fullName evidence="2">Luciferase-like domain-containing protein</fullName>
    </recommendedName>
</protein>
<gene>
    <name evidence="3" type="ORF">AC482_05550</name>
</gene>
<name>A0A0M0BMX8_9ARCH</name>
<dbReference type="PANTHER" id="PTHR43244">
    <property type="match status" value="1"/>
</dbReference>
<dbReference type="Pfam" id="PF00296">
    <property type="entry name" value="Bac_luciferase"/>
    <property type="match status" value="1"/>
</dbReference>
<dbReference type="EMBL" id="LFWZ01000051">
    <property type="protein sequence ID" value="KON29784.1"/>
    <property type="molecule type" value="Genomic_DNA"/>
</dbReference>
<accession>A0A0M0BMX8</accession>
<evidence type="ECO:0000313" key="3">
    <source>
        <dbReference type="EMBL" id="KON29784.1"/>
    </source>
</evidence>
<dbReference type="GO" id="GO:0016705">
    <property type="term" value="F:oxidoreductase activity, acting on paired donors, with incorporation or reduction of molecular oxygen"/>
    <property type="evidence" value="ECO:0007669"/>
    <property type="project" value="InterPro"/>
</dbReference>
<dbReference type="Proteomes" id="UP000037210">
    <property type="component" value="Unassembled WGS sequence"/>
</dbReference>
<proteinExistence type="predicted"/>